<name>A0ABM1MPP3_NICVS</name>
<organism evidence="6 9">
    <name type="scientific">Nicrophorus vespilloides</name>
    <name type="common">Boreal carrion beetle</name>
    <dbReference type="NCBI Taxonomy" id="110193"/>
    <lineage>
        <taxon>Eukaryota</taxon>
        <taxon>Metazoa</taxon>
        <taxon>Ecdysozoa</taxon>
        <taxon>Arthropoda</taxon>
        <taxon>Hexapoda</taxon>
        <taxon>Insecta</taxon>
        <taxon>Pterygota</taxon>
        <taxon>Neoptera</taxon>
        <taxon>Endopterygota</taxon>
        <taxon>Coleoptera</taxon>
        <taxon>Polyphaga</taxon>
        <taxon>Staphyliniformia</taxon>
        <taxon>Silphidae</taxon>
        <taxon>Nicrophorinae</taxon>
        <taxon>Nicrophorus</taxon>
    </lineage>
</organism>
<dbReference type="PANTHER" id="PTHR12792">
    <property type="entry name" value="EXTRA SPINDLE POLES 1-RELATED"/>
    <property type="match status" value="1"/>
</dbReference>
<dbReference type="PROSITE" id="PS51700">
    <property type="entry name" value="SEPARIN"/>
    <property type="match status" value="1"/>
</dbReference>
<feature type="domain" description="Peptidase C50" evidence="5">
    <location>
        <begin position="377"/>
        <end position="473"/>
    </location>
</feature>
<dbReference type="InterPro" id="IPR005314">
    <property type="entry name" value="Peptidase_C50"/>
</dbReference>
<gene>
    <name evidence="7 8 9" type="primary">LOC108562643</name>
</gene>
<evidence type="ECO:0000259" key="5">
    <source>
        <dbReference type="PROSITE" id="PS51700"/>
    </source>
</evidence>
<evidence type="ECO:0000256" key="1">
    <source>
        <dbReference type="ARBA" id="ARBA00000451"/>
    </source>
</evidence>
<dbReference type="GeneID" id="108562643"/>
<dbReference type="RefSeq" id="XP_017776542.1">
    <property type="nucleotide sequence ID" value="XM_017921053.1"/>
</dbReference>
<evidence type="ECO:0000313" key="6">
    <source>
        <dbReference type="Proteomes" id="UP000695000"/>
    </source>
</evidence>
<evidence type="ECO:0000256" key="3">
    <source>
        <dbReference type="ARBA" id="ARBA00022801"/>
    </source>
</evidence>
<keyword evidence="6" id="KW-1185">Reference proteome</keyword>
<dbReference type="Pfam" id="PF03568">
    <property type="entry name" value="Separin_C"/>
    <property type="match status" value="1"/>
</dbReference>
<evidence type="ECO:0000256" key="2">
    <source>
        <dbReference type="ARBA" id="ARBA00012489"/>
    </source>
</evidence>
<proteinExistence type="predicted"/>
<reference evidence="7 8" key="1">
    <citation type="submission" date="2025-05" db="UniProtKB">
        <authorList>
            <consortium name="RefSeq"/>
        </authorList>
    </citation>
    <scope>IDENTIFICATION</scope>
    <source>
        <tissue evidence="7 8">Whole Larva</tissue>
    </source>
</reference>
<protein>
    <recommendedName>
        <fullName evidence="2">separase</fullName>
        <ecNumber evidence="2">3.4.22.49</ecNumber>
    </recommendedName>
</protein>
<dbReference type="RefSeq" id="XP_017776543.1">
    <property type="nucleotide sequence ID" value="XM_017921054.1"/>
</dbReference>
<evidence type="ECO:0000313" key="8">
    <source>
        <dbReference type="RefSeq" id="XP_017776542.1"/>
    </source>
</evidence>
<accession>A0ABM1MPP3</accession>
<keyword evidence="3" id="KW-0378">Hydrolase</keyword>
<comment type="catalytic activity">
    <reaction evidence="1">
        <text>All bonds known to be hydrolyzed by this endopeptidase have arginine in P1 and an acidic residue in P4. P6 is often occupied by an acidic residue or by a hydroxy-amino-acid residue, the phosphorylation of which enhances cleavage.</text>
        <dbReference type="EC" id="3.4.22.49"/>
    </reaction>
</comment>
<keyword evidence="4" id="KW-0159">Chromosome partition</keyword>
<dbReference type="InterPro" id="IPR030397">
    <property type="entry name" value="SEPARIN_core_dom"/>
</dbReference>
<dbReference type="EC" id="3.4.22.49" evidence="2"/>
<dbReference type="Proteomes" id="UP000695000">
    <property type="component" value="Unplaced"/>
</dbReference>
<dbReference type="RefSeq" id="XP_017776541.1">
    <property type="nucleotide sequence ID" value="XM_017921052.1"/>
</dbReference>
<evidence type="ECO:0000313" key="7">
    <source>
        <dbReference type="RefSeq" id="XP_017776541.1"/>
    </source>
</evidence>
<sequence>MENEQWKKDVKLLDRVESNHSQTPVFYKNKHLALGLIYLSLDELTSIYHITESHAPGFRYQASLLYEKSIQETDHQILPLMKENFDVNCCNKAIDENIQKMLEKVEEMPKEWTLVQLTPVFNPQESNNINPSNVYTNPLHITIFNCGQNKSNPITVCVDAPRDNDDNVINVMDMMSKLISGQNNEYKKFKDFKKNKSSYIEHRRRINTEMQNIVKVVQTKWLKEWRALLIGKYENPEIEDELNNMLSFLLKQNNLHIAINERSRILMKQIIKGHSFMDLIHLKKAIQYALPDISSDQCIGITKTLNQIMLKKNIFHGEKRHPVIIVVHEAIDKIPWEMIDVLADHPVCRMQSLHFTYALYKEHEHDIQNGWKIISNPIKGSYILNPSLDLMNMEVRLKSFFSYWLPKWNYIIGKKPTSDEFLSILSESDIFCYNGHGDGFQFLSESRLKKLRINAVVLLFGCGSVKLDAVGAELEPTGTSQNYITACSPCTVGMLWSVTDTDTDILSTDFLSRWIPSKAKVHWRNLDRKAWELAVETNISNLQKNDEKVTHQVSELLTALVKSKKAANQYITQAACVARGIPVKLKY</sequence>
<evidence type="ECO:0000256" key="4">
    <source>
        <dbReference type="ARBA" id="ARBA00022829"/>
    </source>
</evidence>
<dbReference type="PANTHER" id="PTHR12792:SF0">
    <property type="entry name" value="SEPARIN"/>
    <property type="match status" value="1"/>
</dbReference>
<evidence type="ECO:0000313" key="9">
    <source>
        <dbReference type="RefSeq" id="XP_017776543.1"/>
    </source>
</evidence>